<evidence type="ECO:0000256" key="1">
    <source>
        <dbReference type="ARBA" id="ARBA00004196"/>
    </source>
</evidence>
<dbReference type="PROSITE" id="PS51257">
    <property type="entry name" value="PROKAR_LIPOPROTEIN"/>
    <property type="match status" value="1"/>
</dbReference>
<dbReference type="AlphaFoldDB" id="A0A919RDW5"/>
<feature type="signal peptide" evidence="5">
    <location>
        <begin position="1"/>
        <end position="24"/>
    </location>
</feature>
<comment type="similarity">
    <text evidence="2">Belongs to the bacterial solute-binding protein 8 family.</text>
</comment>
<accession>A0A919RDW5</accession>
<dbReference type="CDD" id="cd01146">
    <property type="entry name" value="FhuD"/>
    <property type="match status" value="1"/>
</dbReference>
<dbReference type="Proteomes" id="UP000606172">
    <property type="component" value="Unassembled WGS sequence"/>
</dbReference>
<feature type="domain" description="Fe/B12 periplasmic-binding" evidence="6">
    <location>
        <begin position="63"/>
        <end position="327"/>
    </location>
</feature>
<organism evidence="7 8">
    <name type="scientific">Sinosporangium siamense</name>
    <dbReference type="NCBI Taxonomy" id="1367973"/>
    <lineage>
        <taxon>Bacteria</taxon>
        <taxon>Bacillati</taxon>
        <taxon>Actinomycetota</taxon>
        <taxon>Actinomycetes</taxon>
        <taxon>Streptosporangiales</taxon>
        <taxon>Streptosporangiaceae</taxon>
        <taxon>Sinosporangium</taxon>
    </lineage>
</organism>
<comment type="caution">
    <text evidence="7">The sequence shown here is derived from an EMBL/GenBank/DDBJ whole genome shotgun (WGS) entry which is preliminary data.</text>
</comment>
<evidence type="ECO:0000313" key="7">
    <source>
        <dbReference type="EMBL" id="GII91632.1"/>
    </source>
</evidence>
<evidence type="ECO:0000256" key="2">
    <source>
        <dbReference type="ARBA" id="ARBA00008814"/>
    </source>
</evidence>
<evidence type="ECO:0000256" key="3">
    <source>
        <dbReference type="ARBA" id="ARBA00022448"/>
    </source>
</evidence>
<sequence length="329" mass="34777">MFGKTAWRSLALGVAAMLALSACGGGETAAAPAGDGGDKGGAAATREVTHTLGTTKVPADPKRVVVLGDQTLDFAVAAGIKPVGISSTRGLSGPNPYIADQVAGVPVVGNLREINYEAVAKTEPDMIVAVGWLLDDASYKQLSGIAPTVTTGDPKAEIERWREDIVESGRVFGKPDVATRLVGEIEDKIKKTKEVLGDVKDEKVVLIRWADSGPTPMLRGMQAGQLLSELGYSWPSIVDKEAGGHGPALSLERLDEIDVDHIFVSTLNPAADKSLEEAKTQPAWTSLKAVKENRVKTVRNDLWNNSPGPLAAKAFLDDFAAQFKLTVAQ</sequence>
<keyword evidence="3" id="KW-0813">Transport</keyword>
<dbReference type="Gene3D" id="3.40.50.1980">
    <property type="entry name" value="Nitrogenase molybdenum iron protein domain"/>
    <property type="match status" value="2"/>
</dbReference>
<keyword evidence="4 5" id="KW-0732">Signal</keyword>
<dbReference type="InterPro" id="IPR002491">
    <property type="entry name" value="ABC_transptr_periplasmic_BD"/>
</dbReference>
<evidence type="ECO:0000256" key="5">
    <source>
        <dbReference type="SAM" id="SignalP"/>
    </source>
</evidence>
<evidence type="ECO:0000259" key="6">
    <source>
        <dbReference type="PROSITE" id="PS50983"/>
    </source>
</evidence>
<protein>
    <submittedName>
        <fullName evidence="7">ABC transporter substrate-binding protein</fullName>
    </submittedName>
</protein>
<dbReference type="GO" id="GO:1901678">
    <property type="term" value="P:iron coordination entity transport"/>
    <property type="evidence" value="ECO:0007669"/>
    <property type="project" value="UniProtKB-ARBA"/>
</dbReference>
<reference evidence="7" key="1">
    <citation type="submission" date="2021-01" db="EMBL/GenBank/DDBJ databases">
        <title>Whole genome shotgun sequence of Sinosporangium siamense NBRC 109515.</title>
        <authorList>
            <person name="Komaki H."/>
            <person name="Tamura T."/>
        </authorList>
    </citation>
    <scope>NUCLEOTIDE SEQUENCE</scope>
    <source>
        <strain evidence="7">NBRC 109515</strain>
    </source>
</reference>
<proteinExistence type="inferred from homology"/>
<keyword evidence="8" id="KW-1185">Reference proteome</keyword>
<dbReference type="InterPro" id="IPR051313">
    <property type="entry name" value="Bact_iron-sidero_bind"/>
</dbReference>
<evidence type="ECO:0000313" key="8">
    <source>
        <dbReference type="Proteomes" id="UP000606172"/>
    </source>
</evidence>
<dbReference type="EMBL" id="BOOW01000010">
    <property type="protein sequence ID" value="GII91632.1"/>
    <property type="molecule type" value="Genomic_DNA"/>
</dbReference>
<dbReference type="PANTHER" id="PTHR30532:SF1">
    <property type="entry name" value="IRON(3+)-HYDROXAMATE-BINDING PROTEIN FHUD"/>
    <property type="match status" value="1"/>
</dbReference>
<evidence type="ECO:0000256" key="4">
    <source>
        <dbReference type="ARBA" id="ARBA00022729"/>
    </source>
</evidence>
<dbReference type="GO" id="GO:0030288">
    <property type="term" value="C:outer membrane-bounded periplasmic space"/>
    <property type="evidence" value="ECO:0007669"/>
    <property type="project" value="TreeGrafter"/>
</dbReference>
<name>A0A919RDW5_9ACTN</name>
<dbReference type="RefSeq" id="WP_204023430.1">
    <property type="nucleotide sequence ID" value="NZ_BOOW01000010.1"/>
</dbReference>
<dbReference type="Pfam" id="PF01497">
    <property type="entry name" value="Peripla_BP_2"/>
    <property type="match status" value="1"/>
</dbReference>
<feature type="chain" id="PRO_5038722986" evidence="5">
    <location>
        <begin position="25"/>
        <end position="329"/>
    </location>
</feature>
<gene>
    <name evidence="7" type="ORF">Ssi02_18630</name>
</gene>
<comment type="subcellular location">
    <subcellularLocation>
        <location evidence="1">Cell envelope</location>
    </subcellularLocation>
</comment>
<dbReference type="PANTHER" id="PTHR30532">
    <property type="entry name" value="IRON III DICITRATE-BINDING PERIPLASMIC PROTEIN"/>
    <property type="match status" value="1"/>
</dbReference>
<dbReference type="SUPFAM" id="SSF53807">
    <property type="entry name" value="Helical backbone' metal receptor"/>
    <property type="match status" value="1"/>
</dbReference>
<dbReference type="PROSITE" id="PS50983">
    <property type="entry name" value="FE_B12_PBP"/>
    <property type="match status" value="1"/>
</dbReference>